<feature type="compositionally biased region" description="Polar residues" evidence="1">
    <location>
        <begin position="92"/>
        <end position="104"/>
    </location>
</feature>
<reference evidence="2" key="1">
    <citation type="submission" date="2021-01" db="EMBL/GenBank/DDBJ databases">
        <title>Deciphering the adaptive evolutionary patterns associated with biogeogrpahic diversity in the finger millet blast pathogen Magnaporthe oryzae in Eastern Africa.</title>
        <authorList>
            <person name="Onyema G."/>
            <person name="Shittu T.A."/>
            <person name="Dodsworth S."/>
            <person name="Devilliers S."/>
            <person name="Muthumeenakshi S."/>
            <person name="Sreenivasaprasad S."/>
        </authorList>
    </citation>
    <scope>NUCLEOTIDE SEQUENCE</scope>
    <source>
        <strain evidence="2">D15/s37</strain>
    </source>
</reference>
<comment type="caution">
    <text evidence="2">The sequence shown here is derived from an EMBL/GenBank/DDBJ whole genome shotgun (WGS) entry which is preliminary data.</text>
</comment>
<sequence length="233" mass="26892">MADQQAQALLKRARLVQTEAAPHSDHESSDNESDYYNEPDGSRRQKGFKPPRTHNLRRSSERYPVPDHEGTTDRWRNSREDEVAHHRDPQNSHRFSSRRMSTSEPPKRRSSGYVEKLRAHDMVPGERFRQEPEAARERGHHRGSNANNNGPLERRSVKHKVETLRRESARLNIDSYHPAATRRSSMPPTPHPFSWSGSSGELSKGDRRRVRKQNEEISSRPKSVSKEVELQAA</sequence>
<dbReference type="Proteomes" id="UP001059893">
    <property type="component" value="Unassembled WGS sequence"/>
</dbReference>
<evidence type="ECO:0000313" key="3">
    <source>
        <dbReference type="Proteomes" id="UP001059893"/>
    </source>
</evidence>
<feature type="compositionally biased region" description="Basic and acidic residues" evidence="1">
    <location>
        <begin position="58"/>
        <end position="91"/>
    </location>
</feature>
<keyword evidence="3" id="KW-1185">Reference proteome</keyword>
<feature type="compositionally biased region" description="Basic and acidic residues" evidence="1">
    <location>
        <begin position="212"/>
        <end position="233"/>
    </location>
</feature>
<name>A0ABQ8NLQ3_PYRGI</name>
<accession>A0ABQ8NLQ3</accession>
<dbReference type="EMBL" id="JABSND010000079">
    <property type="protein sequence ID" value="KAI6298935.1"/>
    <property type="molecule type" value="Genomic_DNA"/>
</dbReference>
<feature type="compositionally biased region" description="Basic and acidic residues" evidence="1">
    <location>
        <begin position="115"/>
        <end position="137"/>
    </location>
</feature>
<feature type="compositionally biased region" description="Basic and acidic residues" evidence="1">
    <location>
        <begin position="152"/>
        <end position="169"/>
    </location>
</feature>
<proteinExistence type="predicted"/>
<protein>
    <submittedName>
        <fullName evidence="2">Uncharacterized protein</fullName>
    </submittedName>
</protein>
<evidence type="ECO:0000256" key="1">
    <source>
        <dbReference type="SAM" id="MobiDB-lite"/>
    </source>
</evidence>
<organism evidence="2 3">
    <name type="scientific">Pyricularia grisea</name>
    <name type="common">Crabgrass-specific blast fungus</name>
    <name type="synonym">Magnaporthe grisea</name>
    <dbReference type="NCBI Taxonomy" id="148305"/>
    <lineage>
        <taxon>Eukaryota</taxon>
        <taxon>Fungi</taxon>
        <taxon>Dikarya</taxon>
        <taxon>Ascomycota</taxon>
        <taxon>Pezizomycotina</taxon>
        <taxon>Sordariomycetes</taxon>
        <taxon>Sordariomycetidae</taxon>
        <taxon>Magnaporthales</taxon>
        <taxon>Pyriculariaceae</taxon>
        <taxon>Pyricularia</taxon>
    </lineage>
</organism>
<feature type="region of interest" description="Disordered" evidence="1">
    <location>
        <begin position="1"/>
        <end position="233"/>
    </location>
</feature>
<feature type="compositionally biased region" description="Basic residues" evidence="1">
    <location>
        <begin position="44"/>
        <end position="57"/>
    </location>
</feature>
<evidence type="ECO:0000313" key="2">
    <source>
        <dbReference type="EMBL" id="KAI6298935.1"/>
    </source>
</evidence>
<gene>
    <name evidence="2" type="ORF">MCOR33_005053</name>
</gene>